<feature type="binding site" evidence="3">
    <location>
        <begin position="161"/>
        <end position="169"/>
    </location>
    <ligand>
        <name>NAD(+)</name>
        <dbReference type="ChEBI" id="CHEBI:57540"/>
    </ligand>
</feature>
<dbReference type="InterPro" id="IPR003361">
    <property type="entry name" value="Acetaldehyde_dehydrogenase"/>
</dbReference>
<accession>A0A1E3L729</accession>
<dbReference type="NCBIfam" id="TIGR03215">
    <property type="entry name" value="ac_ald_DH_ac"/>
    <property type="match status" value="1"/>
</dbReference>
<dbReference type="SUPFAM" id="SSF51735">
    <property type="entry name" value="NAD(P)-binding Rossmann-fold domains"/>
    <property type="match status" value="1"/>
</dbReference>
<dbReference type="RefSeq" id="WP_069326497.1">
    <property type="nucleotide sequence ID" value="NZ_MDER01000030.1"/>
</dbReference>
<dbReference type="EMBL" id="MDER01000030">
    <property type="protein sequence ID" value="ODP29569.1"/>
    <property type="molecule type" value="Genomic_DNA"/>
</dbReference>
<feature type="binding site" evidence="3">
    <location>
        <position position="271"/>
    </location>
    <ligand>
        <name>NAD(+)</name>
        <dbReference type="ChEBI" id="CHEBI:57540"/>
    </ligand>
</feature>
<proteinExistence type="inferred from homology"/>
<evidence type="ECO:0000313" key="6">
    <source>
        <dbReference type="Proteomes" id="UP000094578"/>
    </source>
</evidence>
<gene>
    <name evidence="5" type="primary">bphJ</name>
    <name evidence="5" type="ORF">PTI45_01052</name>
</gene>
<organism evidence="5 6">
    <name type="scientific">Paenibacillus nuruki</name>
    <dbReference type="NCBI Taxonomy" id="1886670"/>
    <lineage>
        <taxon>Bacteria</taxon>
        <taxon>Bacillati</taxon>
        <taxon>Bacillota</taxon>
        <taxon>Bacilli</taxon>
        <taxon>Bacillales</taxon>
        <taxon>Paenibacillaceae</taxon>
        <taxon>Paenibacillus</taxon>
    </lineage>
</organism>
<name>A0A1E3L729_9BACL</name>
<dbReference type="Proteomes" id="UP000094578">
    <property type="component" value="Unassembled WGS sequence"/>
</dbReference>
<dbReference type="SMART" id="SM00859">
    <property type="entry name" value="Semialdhyde_dh"/>
    <property type="match status" value="1"/>
</dbReference>
<dbReference type="GO" id="GO:0008774">
    <property type="term" value="F:acetaldehyde dehydrogenase (acetylating) activity"/>
    <property type="evidence" value="ECO:0007669"/>
    <property type="project" value="UniProtKB-UniRule"/>
</dbReference>
<feature type="domain" description="Semialdehyde dehydrogenase NAD-binding" evidence="4">
    <location>
        <begin position="8"/>
        <end position="121"/>
    </location>
</feature>
<evidence type="ECO:0000256" key="2">
    <source>
        <dbReference type="ARBA" id="ARBA00023027"/>
    </source>
</evidence>
<evidence type="ECO:0000256" key="1">
    <source>
        <dbReference type="ARBA" id="ARBA00009244"/>
    </source>
</evidence>
<dbReference type="InterPro" id="IPR000534">
    <property type="entry name" value="Semialdehyde_DH_NAD-bd"/>
</dbReference>
<dbReference type="InterPro" id="IPR036291">
    <property type="entry name" value="NAD(P)-bd_dom_sf"/>
</dbReference>
<feature type="binding site" evidence="3">
    <location>
        <begin position="14"/>
        <end position="17"/>
    </location>
    <ligand>
        <name>NAD(+)</name>
        <dbReference type="ChEBI" id="CHEBI:57540"/>
    </ligand>
</feature>
<evidence type="ECO:0000256" key="3">
    <source>
        <dbReference type="HAMAP-Rule" id="MF_01657"/>
    </source>
</evidence>
<keyword evidence="2 3" id="KW-0520">NAD</keyword>
<dbReference type="AlphaFoldDB" id="A0A1E3L729"/>
<dbReference type="CDD" id="cd23933">
    <property type="entry name" value="ALDH_C"/>
    <property type="match status" value="1"/>
</dbReference>
<dbReference type="InterPro" id="IPR015426">
    <property type="entry name" value="Acetylaldehyde_DH_C"/>
</dbReference>
<dbReference type="Pfam" id="PF01118">
    <property type="entry name" value="Semialdhyde_dh"/>
    <property type="match status" value="1"/>
</dbReference>
<dbReference type="SUPFAM" id="SSF55347">
    <property type="entry name" value="Glyceraldehyde-3-phosphate dehydrogenase-like, C-terminal domain"/>
    <property type="match status" value="1"/>
</dbReference>
<dbReference type="STRING" id="1886670.PTI45_01052"/>
<dbReference type="PATRIC" id="fig|1886670.3.peg.1074"/>
<comment type="catalytic activity">
    <reaction evidence="3">
        <text>acetaldehyde + NAD(+) + CoA = acetyl-CoA + NADH + H(+)</text>
        <dbReference type="Rhea" id="RHEA:23288"/>
        <dbReference type="ChEBI" id="CHEBI:15343"/>
        <dbReference type="ChEBI" id="CHEBI:15378"/>
        <dbReference type="ChEBI" id="CHEBI:57287"/>
        <dbReference type="ChEBI" id="CHEBI:57288"/>
        <dbReference type="ChEBI" id="CHEBI:57540"/>
        <dbReference type="ChEBI" id="CHEBI:57945"/>
        <dbReference type="EC" id="1.2.1.10"/>
    </reaction>
</comment>
<dbReference type="PIRSF" id="PIRSF015689">
    <property type="entry name" value="Actaldh_dh_actl"/>
    <property type="match status" value="1"/>
</dbReference>
<evidence type="ECO:0000259" key="4">
    <source>
        <dbReference type="SMART" id="SM00859"/>
    </source>
</evidence>
<dbReference type="Gene3D" id="3.30.360.10">
    <property type="entry name" value="Dihydrodipicolinate Reductase, domain 2"/>
    <property type="match status" value="1"/>
</dbReference>
<dbReference type="Gene3D" id="3.40.50.720">
    <property type="entry name" value="NAD(P)-binding Rossmann-like Domain"/>
    <property type="match status" value="1"/>
</dbReference>
<protein>
    <recommendedName>
        <fullName evidence="3">Acetaldehyde dehydrogenase</fullName>
        <ecNumber evidence="3">1.2.1.10</ecNumber>
    </recommendedName>
    <alternativeName>
        <fullName evidence="3">Acetaldehyde dehydrogenase [acetylating]</fullName>
    </alternativeName>
</protein>
<dbReference type="EC" id="1.2.1.10" evidence="3"/>
<sequence>MNRSKKLKVAILGSGNIGTDLLVKIMRSDYLECTYFVGRNEESHGIQRAKNLGVRTSTNSIDTLIEHADSYDLVFDATSATGHIIHAPILKALGKMVIDLTPSNIGEMCIPAVNIDSCIHLDNINLVTCGGQASIPLVYAIAQTQKDIQYIEVISSISSKSAGPATRHNLDEYIETTENAIRKFSGCDEVKTIINLNPAEPCIDMQTTIMAIVANPDIVKLQQFLDHTVAYIQKYVPGYQLIMTPTVENGRLIIMVKVKGRGDYLPQYAGNLDIINCAAIAIAEEYAQKKVERGAFI</sequence>
<evidence type="ECO:0000313" key="5">
    <source>
        <dbReference type="EMBL" id="ODP29569.1"/>
    </source>
</evidence>
<dbReference type="GO" id="GO:0051287">
    <property type="term" value="F:NAD binding"/>
    <property type="evidence" value="ECO:0007669"/>
    <property type="project" value="UniProtKB-UniRule"/>
</dbReference>
<comment type="similarity">
    <text evidence="1 3">Belongs to the acetaldehyde dehydrogenase family.</text>
</comment>
<feature type="active site" description="Acyl-thioester intermediate" evidence="3">
    <location>
        <position position="129"/>
    </location>
</feature>
<dbReference type="NCBIfam" id="NF006157">
    <property type="entry name" value="PRK08300.1"/>
    <property type="match status" value="1"/>
</dbReference>
<keyword evidence="6" id="KW-1185">Reference proteome</keyword>
<dbReference type="Pfam" id="PF09290">
    <property type="entry name" value="AcetDehyd-dimer"/>
    <property type="match status" value="1"/>
</dbReference>
<keyword evidence="3 5" id="KW-0560">Oxidoreductase</keyword>
<comment type="caution">
    <text evidence="5">The sequence shown here is derived from an EMBL/GenBank/DDBJ whole genome shotgun (WGS) entry which is preliminary data.</text>
</comment>
<reference evidence="5 6" key="1">
    <citation type="submission" date="2016-08" db="EMBL/GenBank/DDBJ databases">
        <title>Genome sequencing of Paenibacillus sp. TI45-13ar, isolated from Korean traditional nuruk.</title>
        <authorList>
            <person name="Kim S.-J."/>
        </authorList>
    </citation>
    <scope>NUCLEOTIDE SEQUENCE [LARGE SCALE GENOMIC DNA]</scope>
    <source>
        <strain evidence="5 6">TI45-13ar</strain>
    </source>
</reference>
<dbReference type="HAMAP" id="MF_01657">
    <property type="entry name" value="Ac_ald_DH_ac"/>
    <property type="match status" value="1"/>
</dbReference>
<keyword evidence="3" id="KW-0058">Aromatic hydrocarbons catabolism</keyword>